<keyword evidence="4" id="KW-0156">Chromatin regulator</keyword>
<dbReference type="PROSITE" id="PS50016">
    <property type="entry name" value="ZF_PHD_2"/>
    <property type="match status" value="1"/>
</dbReference>
<evidence type="ECO:0000256" key="1">
    <source>
        <dbReference type="ARBA" id="ARBA00022723"/>
    </source>
</evidence>
<dbReference type="PANTHER" id="PTHR46462:SF3">
    <property type="entry name" value="UPSET, ISOFORM A"/>
    <property type="match status" value="1"/>
</dbReference>
<dbReference type="AlphaFoldDB" id="A0A8H4Q0N9"/>
<accession>A0A8H4Q0N9</accession>
<dbReference type="InterPro" id="IPR001965">
    <property type="entry name" value="Znf_PHD"/>
</dbReference>
<proteinExistence type="predicted"/>
<feature type="compositionally biased region" description="Acidic residues" evidence="6">
    <location>
        <begin position="512"/>
        <end position="523"/>
    </location>
</feature>
<reference evidence="8 9" key="1">
    <citation type="journal article" date="2020" name="G3 (Bethesda)">
        <title>Genetic Underpinnings of Host Manipulation by Ophiocordyceps as Revealed by Comparative Transcriptomics.</title>
        <authorList>
            <person name="Will I."/>
            <person name="Das B."/>
            <person name="Trinh T."/>
            <person name="Brachmann A."/>
            <person name="Ohm R.A."/>
            <person name="de Bekker C."/>
        </authorList>
    </citation>
    <scope>NUCLEOTIDE SEQUENCE [LARGE SCALE GENOMIC DNA]</scope>
    <source>
        <strain evidence="8 9">EC05</strain>
    </source>
</reference>
<feature type="compositionally biased region" description="Basic and acidic residues" evidence="6">
    <location>
        <begin position="111"/>
        <end position="120"/>
    </location>
</feature>
<dbReference type="InterPro" id="IPR011011">
    <property type="entry name" value="Znf_FYVE_PHD"/>
</dbReference>
<feature type="compositionally biased region" description="Pro residues" evidence="6">
    <location>
        <begin position="122"/>
        <end position="132"/>
    </location>
</feature>
<feature type="region of interest" description="Disordered" evidence="6">
    <location>
        <begin position="279"/>
        <end position="327"/>
    </location>
</feature>
<evidence type="ECO:0000313" key="8">
    <source>
        <dbReference type="EMBL" id="KAF4580963.1"/>
    </source>
</evidence>
<evidence type="ECO:0000256" key="5">
    <source>
        <dbReference type="PROSITE-ProRule" id="PRU00146"/>
    </source>
</evidence>
<keyword evidence="1" id="KW-0479">Metal-binding</keyword>
<name>A0A8H4Q0N9_9HYPO</name>
<keyword evidence="9" id="KW-1185">Reference proteome</keyword>
<dbReference type="InterPro" id="IPR013083">
    <property type="entry name" value="Znf_RING/FYVE/PHD"/>
</dbReference>
<dbReference type="Pfam" id="PF20826">
    <property type="entry name" value="PHD_5"/>
    <property type="match status" value="1"/>
</dbReference>
<dbReference type="SMART" id="SM00249">
    <property type="entry name" value="PHD"/>
    <property type="match status" value="1"/>
</dbReference>
<dbReference type="Gene3D" id="3.30.40.10">
    <property type="entry name" value="Zinc/RING finger domain, C3HC4 (zinc finger)"/>
    <property type="match status" value="1"/>
</dbReference>
<feature type="domain" description="PHD-type" evidence="7">
    <location>
        <begin position="634"/>
        <end position="685"/>
    </location>
</feature>
<feature type="region of interest" description="Disordered" evidence="6">
    <location>
        <begin position="341"/>
        <end position="360"/>
    </location>
</feature>
<feature type="compositionally biased region" description="Low complexity" evidence="6">
    <location>
        <begin position="23"/>
        <end position="37"/>
    </location>
</feature>
<evidence type="ECO:0000256" key="4">
    <source>
        <dbReference type="ARBA" id="ARBA00022853"/>
    </source>
</evidence>
<dbReference type="SUPFAM" id="SSF57903">
    <property type="entry name" value="FYVE/PHD zinc finger"/>
    <property type="match status" value="1"/>
</dbReference>
<gene>
    <name evidence="8" type="ORF">GQ602_007100</name>
</gene>
<dbReference type="EMBL" id="JAACLJ010000009">
    <property type="protein sequence ID" value="KAF4580963.1"/>
    <property type="molecule type" value="Genomic_DNA"/>
</dbReference>
<sequence length="715" mass="76476">MSEHHLSSSFGDPTAHPQTPRQTPTSASFPSPSFDTPKPYQGSFVEPGGLTPRFAEEYSVFNSTPGNLRGSQGPFADFVPPPSYSRGHKRLLSADGPPSFGAPPHASHHLSASDREKIDPPCHLPLSPPGHQPPSVSAGLQLSPDLARSTSLKKCRNQSDDARPTQILSPPPSSNKQGRKLAPRLTMLTDHAFCHSDLMDPAHHDMSGLMGHSGDLFGYPLSAPASASPNYWDPSMSMPMDLEFNAAVHGVMQPSSHRHTGSFDWNADITMFQDVSGPLTSASQENAQPPRQDRAIAPKQSGPEAAANPVSLEDPFGIMNPGDSVDPGLLMGRPHTSAMDSAFGSLAPAHPRPVDGAASLGRPMAGELRRANSAQGPRSAALADRASVGSPVKSSAARPGLGRSCSENRGRRARGRGMMKPAPLPSSGLDASLGHGVVGRRPAGRCTPPKTVPRVTSLASIPEASPQYRRPRTSVRFTIDSRGRARAETTVVGEGLVSDERRRRSRSAAWDSSDDDESTDDEPIIIPSRNSSFNASYALPDPCKPVGSIFHTSCRSLSDRSRSNSAESEAETVINDKGGDALRELRKVVEDRQRRSRRMGGGRRPRGIVATNAVSFPGGIISPTSLTESSQGNGVRCVCDDTSADEADGFMLQCESCEMWLHGRCINLTKRSMPRVYICRFCANTPNSSRRCRGSGLGIAGLLSPLANKSYRTFR</sequence>
<protein>
    <submittedName>
        <fullName evidence="8">PHD finger domain protein</fullName>
    </submittedName>
</protein>
<evidence type="ECO:0000256" key="2">
    <source>
        <dbReference type="ARBA" id="ARBA00022771"/>
    </source>
</evidence>
<keyword evidence="3" id="KW-0862">Zinc</keyword>
<feature type="compositionally biased region" description="Polar residues" evidence="6">
    <location>
        <begin position="60"/>
        <end position="70"/>
    </location>
</feature>
<dbReference type="InterPro" id="IPR019786">
    <property type="entry name" value="Zinc_finger_PHD-type_CS"/>
</dbReference>
<feature type="region of interest" description="Disordered" evidence="6">
    <location>
        <begin position="368"/>
        <end position="453"/>
    </location>
</feature>
<feature type="region of interest" description="Disordered" evidence="6">
    <location>
        <begin position="498"/>
        <end position="528"/>
    </location>
</feature>
<evidence type="ECO:0000259" key="7">
    <source>
        <dbReference type="PROSITE" id="PS50016"/>
    </source>
</evidence>
<evidence type="ECO:0000313" key="9">
    <source>
        <dbReference type="Proteomes" id="UP000562929"/>
    </source>
</evidence>
<dbReference type="Proteomes" id="UP000562929">
    <property type="component" value="Unassembled WGS sequence"/>
</dbReference>
<feature type="compositionally biased region" description="Polar residues" evidence="6">
    <location>
        <begin position="7"/>
        <end position="22"/>
    </location>
</feature>
<organism evidence="8 9">
    <name type="scientific">Ophiocordyceps camponoti-floridani</name>
    <dbReference type="NCBI Taxonomy" id="2030778"/>
    <lineage>
        <taxon>Eukaryota</taxon>
        <taxon>Fungi</taxon>
        <taxon>Dikarya</taxon>
        <taxon>Ascomycota</taxon>
        <taxon>Pezizomycotina</taxon>
        <taxon>Sordariomycetes</taxon>
        <taxon>Hypocreomycetidae</taxon>
        <taxon>Hypocreales</taxon>
        <taxon>Ophiocordycipitaceae</taxon>
        <taxon>Ophiocordyceps</taxon>
    </lineage>
</organism>
<dbReference type="InterPro" id="IPR019787">
    <property type="entry name" value="Znf_PHD-finger"/>
</dbReference>
<evidence type="ECO:0000256" key="3">
    <source>
        <dbReference type="ARBA" id="ARBA00022833"/>
    </source>
</evidence>
<dbReference type="PANTHER" id="PTHR46462">
    <property type="entry name" value="UPSET, ISOFORM A"/>
    <property type="match status" value="1"/>
</dbReference>
<feature type="region of interest" description="Disordered" evidence="6">
    <location>
        <begin position="1"/>
        <end position="180"/>
    </location>
</feature>
<dbReference type="GO" id="GO:0006325">
    <property type="term" value="P:chromatin organization"/>
    <property type="evidence" value="ECO:0007669"/>
    <property type="project" value="UniProtKB-KW"/>
</dbReference>
<dbReference type="PROSITE" id="PS01359">
    <property type="entry name" value="ZF_PHD_1"/>
    <property type="match status" value="1"/>
</dbReference>
<feature type="compositionally biased region" description="Polar residues" evidence="6">
    <location>
        <begin position="279"/>
        <end position="289"/>
    </location>
</feature>
<evidence type="ECO:0000256" key="6">
    <source>
        <dbReference type="SAM" id="MobiDB-lite"/>
    </source>
</evidence>
<dbReference type="GO" id="GO:0008270">
    <property type="term" value="F:zinc ion binding"/>
    <property type="evidence" value="ECO:0007669"/>
    <property type="project" value="UniProtKB-KW"/>
</dbReference>
<dbReference type="OrthoDB" id="419183at2759"/>
<comment type="caution">
    <text evidence="8">The sequence shown here is derived from an EMBL/GenBank/DDBJ whole genome shotgun (WGS) entry which is preliminary data.</text>
</comment>
<keyword evidence="2 5" id="KW-0863">Zinc-finger</keyword>